<dbReference type="AlphaFoldDB" id="A0A2T0AKB8"/>
<evidence type="ECO:0000256" key="4">
    <source>
        <dbReference type="ARBA" id="ARBA00023163"/>
    </source>
</evidence>
<keyword evidence="2" id="KW-0805">Transcription regulation</keyword>
<dbReference type="Proteomes" id="UP000238415">
    <property type="component" value="Unassembled WGS sequence"/>
</dbReference>
<keyword evidence="4" id="KW-0804">Transcription</keyword>
<dbReference type="PANTHER" id="PTHR30126">
    <property type="entry name" value="HTH-TYPE TRANSCRIPTIONAL REGULATOR"/>
    <property type="match status" value="1"/>
</dbReference>
<feature type="domain" description="HTH lysR-type" evidence="5">
    <location>
        <begin position="3"/>
        <end position="60"/>
    </location>
</feature>
<dbReference type="PANTHER" id="PTHR30126:SF40">
    <property type="entry name" value="HTH-TYPE TRANSCRIPTIONAL REGULATOR GLTR"/>
    <property type="match status" value="1"/>
</dbReference>
<dbReference type="SUPFAM" id="SSF46785">
    <property type="entry name" value="Winged helix' DNA-binding domain"/>
    <property type="match status" value="1"/>
</dbReference>
<dbReference type="CDD" id="cd08420">
    <property type="entry name" value="PBP2_CysL_like"/>
    <property type="match status" value="1"/>
</dbReference>
<keyword evidence="3" id="KW-0238">DNA-binding</keyword>
<dbReference type="InterPro" id="IPR036388">
    <property type="entry name" value="WH-like_DNA-bd_sf"/>
</dbReference>
<dbReference type="NCBIfam" id="NF040786">
    <property type="entry name" value="LysR_Sec_metab"/>
    <property type="match status" value="1"/>
</dbReference>
<dbReference type="Pfam" id="PF00126">
    <property type="entry name" value="HTH_1"/>
    <property type="match status" value="1"/>
</dbReference>
<dbReference type="EMBL" id="PVXM01000058">
    <property type="protein sequence ID" value="PRR69028.1"/>
    <property type="molecule type" value="Genomic_DNA"/>
</dbReference>
<dbReference type="InterPro" id="IPR047788">
    <property type="entry name" value="LysR-like_Sec_metab"/>
</dbReference>
<evidence type="ECO:0000256" key="3">
    <source>
        <dbReference type="ARBA" id="ARBA00023125"/>
    </source>
</evidence>
<dbReference type="SUPFAM" id="SSF53850">
    <property type="entry name" value="Periplasmic binding protein-like II"/>
    <property type="match status" value="1"/>
</dbReference>
<dbReference type="PRINTS" id="PR00039">
    <property type="entry name" value="HTHLYSR"/>
</dbReference>
<reference evidence="6 7" key="1">
    <citation type="submission" date="2018-03" db="EMBL/GenBank/DDBJ databases">
        <title>Genome sequence of Moorella humiferrea DSM 23265.</title>
        <authorList>
            <person name="Poehlein A."/>
            <person name="Daniel R."/>
        </authorList>
    </citation>
    <scope>NUCLEOTIDE SEQUENCE [LARGE SCALE GENOMIC DNA]</scope>
    <source>
        <strain evidence="6 7">DSM 23265</strain>
    </source>
</reference>
<dbReference type="Gene3D" id="3.40.190.10">
    <property type="entry name" value="Periplasmic binding protein-like II"/>
    <property type="match status" value="2"/>
</dbReference>
<dbReference type="PROSITE" id="PS50931">
    <property type="entry name" value="HTH_LYSR"/>
    <property type="match status" value="1"/>
</dbReference>
<evidence type="ECO:0000259" key="5">
    <source>
        <dbReference type="PROSITE" id="PS50931"/>
    </source>
</evidence>
<keyword evidence="7" id="KW-1185">Reference proteome</keyword>
<dbReference type="GO" id="GO:0003700">
    <property type="term" value="F:DNA-binding transcription factor activity"/>
    <property type="evidence" value="ECO:0007669"/>
    <property type="project" value="InterPro"/>
</dbReference>
<dbReference type="InterPro" id="IPR000847">
    <property type="entry name" value="LysR_HTH_N"/>
</dbReference>
<dbReference type="Pfam" id="PF03466">
    <property type="entry name" value="LysR_substrate"/>
    <property type="match status" value="1"/>
</dbReference>
<evidence type="ECO:0000256" key="2">
    <source>
        <dbReference type="ARBA" id="ARBA00023015"/>
    </source>
</evidence>
<protein>
    <submittedName>
        <fullName evidence="6">HTH-type transcriptional activator CmpR</fullName>
    </submittedName>
</protein>
<sequence>MGMNLNLWLTFITTVEKGTLSAAAEELHLTQPAVSKQLQALEDFYGVRLLERRGREVRLTAAGRICFRHAKAILRHLEQSRRELAELTRLVKGRLLLGASTIPGQYILPRLIGNFRQEYPQVEVVVEIADSQEVIRRLQSGEIDLGLVGAGGRGRNLTYSRLVEDEIVLIVPAGHRLSGLKNVTVKDLEGEPLVWREAGSGTRRVVEERLQKAGFNVNPDQIVMELGSTEAIVSAVEAGLGISLVSCWAAEKGLKLGRLVAVPLQGVNLKRDLYLVRRRQPLNPAAEVFVGYVEKHPPQPPAVDRCCLIG</sequence>
<evidence type="ECO:0000313" key="7">
    <source>
        <dbReference type="Proteomes" id="UP000238415"/>
    </source>
</evidence>
<proteinExistence type="inferred from homology"/>
<evidence type="ECO:0000256" key="1">
    <source>
        <dbReference type="ARBA" id="ARBA00009437"/>
    </source>
</evidence>
<organism evidence="6 7">
    <name type="scientific">Neomoorella humiferrea</name>
    <dbReference type="NCBI Taxonomy" id="676965"/>
    <lineage>
        <taxon>Bacteria</taxon>
        <taxon>Bacillati</taxon>
        <taxon>Bacillota</taxon>
        <taxon>Clostridia</taxon>
        <taxon>Neomoorellales</taxon>
        <taxon>Neomoorellaceae</taxon>
        <taxon>Neomoorella</taxon>
    </lineage>
</organism>
<name>A0A2T0AKB8_9FIRM</name>
<evidence type="ECO:0000313" key="6">
    <source>
        <dbReference type="EMBL" id="PRR69028.1"/>
    </source>
</evidence>
<accession>A0A2T0AKB8</accession>
<dbReference type="InterPro" id="IPR036390">
    <property type="entry name" value="WH_DNA-bd_sf"/>
</dbReference>
<comment type="similarity">
    <text evidence="1">Belongs to the LysR transcriptional regulatory family.</text>
</comment>
<gene>
    <name evidence="6" type="primary">cmpR_2</name>
    <name evidence="6" type="ORF">MOHU_25590</name>
</gene>
<dbReference type="GO" id="GO:0000976">
    <property type="term" value="F:transcription cis-regulatory region binding"/>
    <property type="evidence" value="ECO:0007669"/>
    <property type="project" value="TreeGrafter"/>
</dbReference>
<dbReference type="InterPro" id="IPR005119">
    <property type="entry name" value="LysR_subst-bd"/>
</dbReference>
<dbReference type="Gene3D" id="1.10.10.10">
    <property type="entry name" value="Winged helix-like DNA-binding domain superfamily/Winged helix DNA-binding domain"/>
    <property type="match status" value="1"/>
</dbReference>
<dbReference type="FunFam" id="1.10.10.10:FF:000001">
    <property type="entry name" value="LysR family transcriptional regulator"/>
    <property type="match status" value="1"/>
</dbReference>
<comment type="caution">
    <text evidence="6">The sequence shown here is derived from an EMBL/GenBank/DDBJ whole genome shotgun (WGS) entry which is preliminary data.</text>
</comment>